<evidence type="ECO:0000313" key="2">
    <source>
        <dbReference type="Proteomes" id="UP000248132"/>
    </source>
</evidence>
<evidence type="ECO:0000313" key="1">
    <source>
        <dbReference type="EMBL" id="PYG84324.1"/>
    </source>
</evidence>
<keyword evidence="2" id="KW-1185">Reference proteome</keyword>
<sequence length="55" mass="5834">MRDFLTTLGGLLLGVLFFVLIWGTGANDKGSLAGKSNGIFNSITTEMADKVKVSQ</sequence>
<proteinExistence type="predicted"/>
<dbReference type="RefSeq" id="WP_165835625.1">
    <property type="nucleotide sequence ID" value="NZ_QKMR01000033.1"/>
</dbReference>
<protein>
    <submittedName>
        <fullName evidence="1">Uncharacterized protein</fullName>
    </submittedName>
</protein>
<gene>
    <name evidence="1" type="ORF">LY28_03638</name>
</gene>
<name>A0A318Y0W8_9FIRM</name>
<organism evidence="1 2">
    <name type="scientific">Ruminiclostridium sufflavum DSM 19573</name>
    <dbReference type="NCBI Taxonomy" id="1121337"/>
    <lineage>
        <taxon>Bacteria</taxon>
        <taxon>Bacillati</taxon>
        <taxon>Bacillota</taxon>
        <taxon>Clostridia</taxon>
        <taxon>Eubacteriales</taxon>
        <taxon>Oscillospiraceae</taxon>
        <taxon>Ruminiclostridium</taxon>
    </lineage>
</organism>
<dbReference type="EMBL" id="QKMR01000033">
    <property type="protein sequence ID" value="PYG84324.1"/>
    <property type="molecule type" value="Genomic_DNA"/>
</dbReference>
<accession>A0A318Y0W8</accession>
<reference evidence="1 2" key="1">
    <citation type="submission" date="2018-06" db="EMBL/GenBank/DDBJ databases">
        <title>Genomic Encyclopedia of Type Strains, Phase I: the one thousand microbial genomes (KMG-I) project.</title>
        <authorList>
            <person name="Kyrpides N."/>
        </authorList>
    </citation>
    <scope>NUCLEOTIDE SEQUENCE [LARGE SCALE GENOMIC DNA]</scope>
    <source>
        <strain evidence="1 2">DSM 19573</strain>
    </source>
</reference>
<comment type="caution">
    <text evidence="1">The sequence shown here is derived from an EMBL/GenBank/DDBJ whole genome shotgun (WGS) entry which is preliminary data.</text>
</comment>
<dbReference type="Proteomes" id="UP000248132">
    <property type="component" value="Unassembled WGS sequence"/>
</dbReference>
<dbReference type="AlphaFoldDB" id="A0A318Y0W8"/>